<gene>
    <name evidence="3" type="ORF">A6769_09320</name>
</gene>
<feature type="transmembrane region" description="Helical" evidence="1">
    <location>
        <begin position="40"/>
        <end position="57"/>
    </location>
</feature>
<keyword evidence="1" id="KW-0812">Transmembrane</keyword>
<feature type="domain" description="Prokaryotic YEATS" evidence="2">
    <location>
        <begin position="156"/>
        <end position="229"/>
    </location>
</feature>
<dbReference type="InterPro" id="IPR038704">
    <property type="entry name" value="YEAST_sf"/>
</dbReference>
<name>A0A367RPU3_NOSPU</name>
<proteinExistence type="predicted"/>
<organism evidence="3 4">
    <name type="scientific">Nostoc punctiforme NIES-2108</name>
    <dbReference type="NCBI Taxonomy" id="1356359"/>
    <lineage>
        <taxon>Bacteria</taxon>
        <taxon>Bacillati</taxon>
        <taxon>Cyanobacteriota</taxon>
        <taxon>Cyanophyceae</taxon>
        <taxon>Nostocales</taxon>
        <taxon>Nostocaceae</taxon>
        <taxon>Nostoc</taxon>
    </lineage>
</organism>
<evidence type="ECO:0000256" key="1">
    <source>
        <dbReference type="SAM" id="Phobius"/>
    </source>
</evidence>
<comment type="caution">
    <text evidence="3">The sequence shown here is derived from an EMBL/GenBank/DDBJ whole genome shotgun (WGS) entry which is preliminary data.</text>
</comment>
<sequence length="236" mass="27343">MKITNFQTIYIAQTSEPSPSPILKREQDGVNLLGASWVPFWQTIVWLVFWVFIIRYINKNFSEQISNLFNAFIARIQDGSPVKFGNFVELDAPLAIKNAQVRTATSEGVSGITIPEDINEKVLNYQKHSTGIDESVYLIHTSEVIAPKTLDKRGLYRVKVWLEAYSEVDFNNCIRVTYRLHNSFKKQIIATESHNNQFELWLNIWGEFTVIAYVERKNQEALWLTRYLDLPGRPPE</sequence>
<evidence type="ECO:0000313" key="3">
    <source>
        <dbReference type="EMBL" id="RCJ38587.1"/>
    </source>
</evidence>
<dbReference type="Pfam" id="PF20305">
    <property type="entry name" value="pYEATS"/>
    <property type="match status" value="1"/>
</dbReference>
<protein>
    <recommendedName>
        <fullName evidence="2">Prokaryotic YEATS domain-containing protein</fullName>
    </recommendedName>
</protein>
<keyword evidence="1" id="KW-0472">Membrane</keyword>
<dbReference type="EMBL" id="LXQE01000117">
    <property type="protein sequence ID" value="RCJ38587.1"/>
    <property type="molecule type" value="Genomic_DNA"/>
</dbReference>
<dbReference type="Proteomes" id="UP000252085">
    <property type="component" value="Unassembled WGS sequence"/>
</dbReference>
<reference evidence="3 4" key="1">
    <citation type="submission" date="2016-04" db="EMBL/GenBank/DDBJ databases">
        <authorList>
            <person name="Evans L.H."/>
            <person name="Alamgir A."/>
            <person name="Owens N."/>
            <person name="Weber N.D."/>
            <person name="Virtaneva K."/>
            <person name="Barbian K."/>
            <person name="Babar A."/>
            <person name="Rosenke K."/>
        </authorList>
    </citation>
    <scope>NUCLEOTIDE SEQUENCE [LARGE SCALE GENOMIC DNA]</scope>
    <source>
        <strain evidence="3">NIES-2108</strain>
    </source>
</reference>
<dbReference type="AlphaFoldDB" id="A0A367RPU3"/>
<accession>A0A367RPU3</accession>
<dbReference type="InterPro" id="IPR046888">
    <property type="entry name" value="pYEATS"/>
</dbReference>
<evidence type="ECO:0000259" key="2">
    <source>
        <dbReference type="Pfam" id="PF20305"/>
    </source>
</evidence>
<dbReference type="Gene3D" id="2.60.40.1970">
    <property type="entry name" value="YEATS domain"/>
    <property type="match status" value="1"/>
</dbReference>
<evidence type="ECO:0000313" key="4">
    <source>
        <dbReference type="Proteomes" id="UP000252085"/>
    </source>
</evidence>
<keyword evidence="1" id="KW-1133">Transmembrane helix</keyword>